<organism evidence="1 2">
    <name type="scientific">Acanthosepion pharaonis</name>
    <name type="common">Pharaoh cuttlefish</name>
    <name type="synonym">Sepia pharaonis</name>
    <dbReference type="NCBI Taxonomy" id="158019"/>
    <lineage>
        <taxon>Eukaryota</taxon>
        <taxon>Metazoa</taxon>
        <taxon>Spiralia</taxon>
        <taxon>Lophotrochozoa</taxon>
        <taxon>Mollusca</taxon>
        <taxon>Cephalopoda</taxon>
        <taxon>Coleoidea</taxon>
        <taxon>Decapodiformes</taxon>
        <taxon>Sepiida</taxon>
        <taxon>Sepiina</taxon>
        <taxon>Sepiidae</taxon>
        <taxon>Acanthosepion</taxon>
    </lineage>
</organism>
<dbReference type="AlphaFoldDB" id="A0A812B045"/>
<comment type="caution">
    <text evidence="1">The sequence shown here is derived from an EMBL/GenBank/DDBJ whole genome shotgun (WGS) entry which is preliminary data.</text>
</comment>
<dbReference type="Proteomes" id="UP000597762">
    <property type="component" value="Unassembled WGS sequence"/>
</dbReference>
<keyword evidence="2" id="KW-1185">Reference proteome</keyword>
<gene>
    <name evidence="1" type="ORF">SPHA_8939</name>
</gene>
<reference evidence="1" key="1">
    <citation type="submission" date="2021-01" db="EMBL/GenBank/DDBJ databases">
        <authorList>
            <person name="Li R."/>
            <person name="Bekaert M."/>
        </authorList>
    </citation>
    <scope>NUCLEOTIDE SEQUENCE</scope>
    <source>
        <strain evidence="1">Farmed</strain>
    </source>
</reference>
<sequence>MKHRKILVDDLDDHFFTDETSQDSLDGRPLFPQSKRGKILVDNLFSQKETDKILVDDLFSSQDSCGDHYFEMSQDSCRRPTSFSQDEMWTIFVDDISFLQTKHHKILVDNLFFHRRNSTRFLWTTTFFTDEMSQDSCGRPLFSRTKQHKILVDELFFHRRNINRFLWATSFFTDETCHQKRHLFFQKTCGGPLFTDEKRFLWRTSFFHRRNIKNDEFFLWVTSFFSRR</sequence>
<dbReference type="EMBL" id="CAHIKZ030000288">
    <property type="protein sequence ID" value="CAE1166511.1"/>
    <property type="molecule type" value="Genomic_DNA"/>
</dbReference>
<accession>A0A812B045</accession>
<proteinExistence type="predicted"/>
<evidence type="ECO:0000313" key="1">
    <source>
        <dbReference type="EMBL" id="CAE1166511.1"/>
    </source>
</evidence>
<evidence type="ECO:0000313" key="2">
    <source>
        <dbReference type="Proteomes" id="UP000597762"/>
    </source>
</evidence>
<name>A0A812B045_ACAPH</name>
<protein>
    <submittedName>
        <fullName evidence="1">Uncharacterized protein</fullName>
    </submittedName>
</protein>